<dbReference type="HOGENOM" id="CLU_3163331_0_0_3"/>
<dbReference type="Proteomes" id="UP000000268">
    <property type="component" value="Chromosome"/>
</dbReference>
<organism evidence="1 2">
    <name type="scientific">Acaryochloris marina (strain MBIC 11017)</name>
    <dbReference type="NCBI Taxonomy" id="329726"/>
    <lineage>
        <taxon>Bacteria</taxon>
        <taxon>Bacillati</taxon>
        <taxon>Cyanobacteriota</taxon>
        <taxon>Cyanophyceae</taxon>
        <taxon>Acaryochloridales</taxon>
        <taxon>Acaryochloridaceae</taxon>
        <taxon>Acaryochloris</taxon>
    </lineage>
</organism>
<dbReference type="EMBL" id="CP000828">
    <property type="protein sequence ID" value="ABW25449.1"/>
    <property type="molecule type" value="Genomic_DNA"/>
</dbReference>
<evidence type="ECO:0000313" key="1">
    <source>
        <dbReference type="EMBL" id="ABW25449.1"/>
    </source>
</evidence>
<keyword evidence="2" id="KW-1185">Reference proteome</keyword>
<protein>
    <submittedName>
        <fullName evidence="1">Uncharacterized protein</fullName>
    </submittedName>
</protein>
<name>B0CA09_ACAM1</name>
<dbReference type="AlphaFoldDB" id="B0CA09"/>
<sequence length="47" mass="5414">MIVISDTFILTLCYFSSRTQQPCNRQLQNILKLVDNSSKTYSLSTNK</sequence>
<reference evidence="1 2" key="1">
    <citation type="journal article" date="2008" name="Proc. Natl. Acad. Sci. U.S.A.">
        <title>Niche adaptation and genome expansion in the chlorophyll d-producing cyanobacterium Acaryochloris marina.</title>
        <authorList>
            <person name="Swingley W.D."/>
            <person name="Chen M."/>
            <person name="Cheung P.C."/>
            <person name="Conrad A.L."/>
            <person name="Dejesa L.C."/>
            <person name="Hao J."/>
            <person name="Honchak B.M."/>
            <person name="Karbach L.E."/>
            <person name="Kurdoglu A."/>
            <person name="Lahiri S."/>
            <person name="Mastrian S.D."/>
            <person name="Miyashita H."/>
            <person name="Page L."/>
            <person name="Ramakrishna P."/>
            <person name="Satoh S."/>
            <person name="Sattley W.M."/>
            <person name="Shimada Y."/>
            <person name="Taylor H.L."/>
            <person name="Tomo T."/>
            <person name="Tsuchiya T."/>
            <person name="Wang Z.T."/>
            <person name="Raymond J."/>
            <person name="Mimuro M."/>
            <person name="Blankenship R.E."/>
            <person name="Touchman J.W."/>
        </authorList>
    </citation>
    <scope>NUCLEOTIDE SEQUENCE [LARGE SCALE GENOMIC DNA]</scope>
    <source>
        <strain evidence="2">MBIC 11017</strain>
    </source>
</reference>
<accession>B0CA09</accession>
<proteinExistence type="predicted"/>
<gene>
    <name evidence="1" type="ordered locus">AM1_0392</name>
</gene>
<evidence type="ECO:0000313" key="2">
    <source>
        <dbReference type="Proteomes" id="UP000000268"/>
    </source>
</evidence>
<dbReference type="KEGG" id="amr:AM1_0392"/>